<reference evidence="3" key="1">
    <citation type="submission" date="2020-05" db="EMBL/GenBank/DDBJ databases">
        <title>Phylogenomic resolution of chytrid fungi.</title>
        <authorList>
            <person name="Stajich J.E."/>
            <person name="Amses K."/>
            <person name="Simmons R."/>
            <person name="Seto K."/>
            <person name="Myers J."/>
            <person name="Bonds A."/>
            <person name="Quandt C.A."/>
            <person name="Barry K."/>
            <person name="Liu P."/>
            <person name="Grigoriev I."/>
            <person name="Longcore J.E."/>
            <person name="James T.Y."/>
        </authorList>
    </citation>
    <scope>NUCLEOTIDE SEQUENCE</scope>
    <source>
        <strain evidence="3">JEL0379</strain>
    </source>
</reference>
<keyword evidence="4" id="KW-1185">Reference proteome</keyword>
<keyword evidence="2" id="KW-1133">Transmembrane helix</keyword>
<dbReference type="EMBL" id="JADGJQ010000011">
    <property type="protein sequence ID" value="KAJ3181748.1"/>
    <property type="molecule type" value="Genomic_DNA"/>
</dbReference>
<accession>A0AAD5XU72</accession>
<evidence type="ECO:0000256" key="1">
    <source>
        <dbReference type="SAM" id="MobiDB-lite"/>
    </source>
</evidence>
<feature type="compositionally biased region" description="Polar residues" evidence="1">
    <location>
        <begin position="79"/>
        <end position="94"/>
    </location>
</feature>
<organism evidence="3 4">
    <name type="scientific">Geranomyces variabilis</name>
    <dbReference type="NCBI Taxonomy" id="109894"/>
    <lineage>
        <taxon>Eukaryota</taxon>
        <taxon>Fungi</taxon>
        <taxon>Fungi incertae sedis</taxon>
        <taxon>Chytridiomycota</taxon>
        <taxon>Chytridiomycota incertae sedis</taxon>
        <taxon>Chytridiomycetes</taxon>
        <taxon>Spizellomycetales</taxon>
        <taxon>Powellomycetaceae</taxon>
        <taxon>Geranomyces</taxon>
    </lineage>
</organism>
<feature type="transmembrane region" description="Helical" evidence="2">
    <location>
        <begin position="15"/>
        <end position="34"/>
    </location>
</feature>
<dbReference type="AlphaFoldDB" id="A0AAD5XU72"/>
<comment type="caution">
    <text evidence="3">The sequence shown here is derived from an EMBL/GenBank/DDBJ whole genome shotgun (WGS) entry which is preliminary data.</text>
</comment>
<gene>
    <name evidence="3" type="ORF">HDU87_000766</name>
</gene>
<proteinExistence type="predicted"/>
<evidence type="ECO:0000256" key="2">
    <source>
        <dbReference type="SAM" id="Phobius"/>
    </source>
</evidence>
<evidence type="ECO:0000313" key="3">
    <source>
        <dbReference type="EMBL" id="KAJ3181748.1"/>
    </source>
</evidence>
<evidence type="ECO:0000313" key="4">
    <source>
        <dbReference type="Proteomes" id="UP001212152"/>
    </source>
</evidence>
<keyword evidence="2" id="KW-0812">Transmembrane</keyword>
<feature type="region of interest" description="Disordered" evidence="1">
    <location>
        <begin position="72"/>
        <end position="101"/>
    </location>
</feature>
<protein>
    <submittedName>
        <fullName evidence="3">Uncharacterized protein</fullName>
    </submittedName>
</protein>
<dbReference type="Proteomes" id="UP001212152">
    <property type="component" value="Unassembled WGS sequence"/>
</dbReference>
<sequence>MSEDTAFMIGYGSRVILFVAVDIVLGLAMGLQFADNDLRFSSMALWATAQVTSPIKPFLVLTDIARIRSLSAEDPPPAQSTGKLIRSTPSSKATRSAEAEA</sequence>
<name>A0AAD5XU72_9FUNG</name>
<keyword evidence="2" id="KW-0472">Membrane</keyword>